<comment type="subcellular location">
    <subcellularLocation>
        <location evidence="1">Cell outer membrane</location>
    </subcellularLocation>
</comment>
<keyword evidence="5" id="KW-0998">Cell outer membrane</keyword>
<evidence type="ECO:0000259" key="7">
    <source>
        <dbReference type="Pfam" id="PF07980"/>
    </source>
</evidence>
<evidence type="ECO:0000313" key="9">
    <source>
        <dbReference type="EMBL" id="KKB60182.1"/>
    </source>
</evidence>
<keyword evidence="4" id="KW-0472">Membrane</keyword>
<comment type="similarity">
    <text evidence="2">Belongs to the SusD family.</text>
</comment>
<dbReference type="InterPro" id="IPR033985">
    <property type="entry name" value="SusD-like_N"/>
</dbReference>
<dbReference type="GO" id="GO:0009279">
    <property type="term" value="C:cell outer membrane"/>
    <property type="evidence" value="ECO:0007669"/>
    <property type="project" value="UniProtKB-SubCell"/>
</dbReference>
<keyword evidence="3 6" id="KW-0732">Signal</keyword>
<dbReference type="AlphaFoldDB" id="A0A0F5JS29"/>
<dbReference type="InterPro" id="IPR011990">
    <property type="entry name" value="TPR-like_helical_dom_sf"/>
</dbReference>
<gene>
    <name evidence="9" type="ORF">HMPREF1535_00459</name>
</gene>
<dbReference type="Gene3D" id="1.25.40.390">
    <property type="match status" value="1"/>
</dbReference>
<dbReference type="Pfam" id="PF14322">
    <property type="entry name" value="SusD-like_3"/>
    <property type="match status" value="1"/>
</dbReference>
<evidence type="ECO:0000256" key="3">
    <source>
        <dbReference type="ARBA" id="ARBA00022729"/>
    </source>
</evidence>
<evidence type="ECO:0000256" key="1">
    <source>
        <dbReference type="ARBA" id="ARBA00004442"/>
    </source>
</evidence>
<evidence type="ECO:0000259" key="8">
    <source>
        <dbReference type="Pfam" id="PF14322"/>
    </source>
</evidence>
<evidence type="ECO:0000256" key="4">
    <source>
        <dbReference type="ARBA" id="ARBA00023136"/>
    </source>
</evidence>
<proteinExistence type="inferred from homology"/>
<evidence type="ECO:0008006" key="11">
    <source>
        <dbReference type="Google" id="ProtNLM"/>
    </source>
</evidence>
<dbReference type="Pfam" id="PF07980">
    <property type="entry name" value="SusD_RagB"/>
    <property type="match status" value="1"/>
</dbReference>
<feature type="chain" id="PRO_5002490521" description="RagB/SusD domain-containing protein" evidence="6">
    <location>
        <begin position="22"/>
        <end position="606"/>
    </location>
</feature>
<dbReference type="SUPFAM" id="SSF48452">
    <property type="entry name" value="TPR-like"/>
    <property type="match status" value="1"/>
</dbReference>
<dbReference type="STRING" id="927665.HMPREF1535_00459"/>
<sequence>MKNIVKTSLFAVVVMMSTSCADFLDPYPYGRLSEEDFWERQDAVQGLVGQCYDYMQRNYNHNNGFFLDGATDDAVVTSSTHAMAKLATGALTPSKDPFEAYWIEDYKGIALVNKFLKDQHGFNTRFMVDAHFNDLVRYRLQGEAFALRAWFQWDLLRRYGGIGIKSGELLGFPIITEPVNVFEDDMNLARDTYAACVKQIESDCDSAYAYLPIAHRDFLVENAGDLVYAGSRYWGRLDGITMTALKSQMYLTYASPLFNPENDMTRWEKAAIYAKQVIDFKLNVDNVKNGFNPVNRVDWTDPNFPGIVYGSRYDNNNDAMERVLYPAGFQGNGALGATQDLVDAFPMKNGYPKDHPEGAKLYDPKNPYANRDPRFYSVIFYNNSKANRDNNETKPMYTFECWENQDALGKDAAGNKATSRTNYHIKKYIYMGLNWSDATVKKMPHSRFYIRWAHMVLNFAEAANEIGGPNHPIDGLSAKEAMKYLRTRKTYDGKELYTDDDPYLDEVATMGKDQFRKFIQNERRLETCFEGMRFYDLRRWSKDGSIEMLNQPVYKAKILKNAENTFDYDKDVVENRIYTSPYLPLPYDDILRMDKLEQNKGWDNWQ</sequence>
<name>A0A0F5JS29_9BACT</name>
<dbReference type="PATRIC" id="fig|927665.4.peg.460"/>
<dbReference type="Proteomes" id="UP000033047">
    <property type="component" value="Unassembled WGS sequence"/>
</dbReference>
<organism evidence="9 10">
    <name type="scientific">Parabacteroides goldsteinii DSM 19448 = WAL 12034</name>
    <dbReference type="NCBI Taxonomy" id="927665"/>
    <lineage>
        <taxon>Bacteria</taxon>
        <taxon>Pseudomonadati</taxon>
        <taxon>Bacteroidota</taxon>
        <taxon>Bacteroidia</taxon>
        <taxon>Bacteroidales</taxon>
        <taxon>Tannerellaceae</taxon>
        <taxon>Parabacteroides</taxon>
    </lineage>
</organism>
<evidence type="ECO:0000256" key="2">
    <source>
        <dbReference type="ARBA" id="ARBA00006275"/>
    </source>
</evidence>
<feature type="domain" description="SusD-like N-terminal" evidence="8">
    <location>
        <begin position="22"/>
        <end position="213"/>
    </location>
</feature>
<accession>A0A0F5JS29</accession>
<protein>
    <recommendedName>
        <fullName evidence="11">RagB/SusD domain-containing protein</fullName>
    </recommendedName>
</protein>
<dbReference type="HOGENOM" id="CLU_015553_0_3_10"/>
<dbReference type="PROSITE" id="PS51257">
    <property type="entry name" value="PROKAR_LIPOPROTEIN"/>
    <property type="match status" value="1"/>
</dbReference>
<evidence type="ECO:0000256" key="5">
    <source>
        <dbReference type="ARBA" id="ARBA00023237"/>
    </source>
</evidence>
<comment type="caution">
    <text evidence="9">The sequence shown here is derived from an EMBL/GenBank/DDBJ whole genome shotgun (WGS) entry which is preliminary data.</text>
</comment>
<evidence type="ECO:0000256" key="6">
    <source>
        <dbReference type="SAM" id="SignalP"/>
    </source>
</evidence>
<dbReference type="InterPro" id="IPR012944">
    <property type="entry name" value="SusD_RagB_dom"/>
</dbReference>
<feature type="domain" description="RagB/SusD" evidence="7">
    <location>
        <begin position="316"/>
        <end position="602"/>
    </location>
</feature>
<dbReference type="RefSeq" id="WP_046145175.1">
    <property type="nucleotide sequence ID" value="NZ_KQ033912.1"/>
</dbReference>
<reference evidence="9 10" key="1">
    <citation type="submission" date="2013-04" db="EMBL/GenBank/DDBJ databases">
        <title>The Genome Sequence of Parabacteroides goldsteinii DSM 19448.</title>
        <authorList>
            <consortium name="The Broad Institute Genomics Platform"/>
            <person name="Earl A."/>
            <person name="Ward D."/>
            <person name="Feldgarden M."/>
            <person name="Gevers D."/>
            <person name="Martens E."/>
            <person name="Sakamoto M."/>
            <person name="Benno Y."/>
            <person name="Song Y."/>
            <person name="Liu C."/>
            <person name="Lee J."/>
            <person name="Bolanos M."/>
            <person name="Vaisanen M.L."/>
            <person name="Finegold S.M."/>
            <person name="Walker B."/>
            <person name="Young S."/>
            <person name="Zeng Q."/>
            <person name="Gargeya S."/>
            <person name="Fitzgerald M."/>
            <person name="Haas B."/>
            <person name="Abouelleil A."/>
            <person name="Allen A.W."/>
            <person name="Alvarado L."/>
            <person name="Arachchi H.M."/>
            <person name="Berlin A.M."/>
            <person name="Chapman S.B."/>
            <person name="Gainer-Dewar J."/>
            <person name="Goldberg J."/>
            <person name="Griggs A."/>
            <person name="Gujja S."/>
            <person name="Hansen M."/>
            <person name="Howarth C."/>
            <person name="Imamovic A."/>
            <person name="Ireland A."/>
            <person name="Larimer J."/>
            <person name="McCowan C."/>
            <person name="Murphy C."/>
            <person name="Pearson M."/>
            <person name="Poon T.W."/>
            <person name="Priest M."/>
            <person name="Roberts A."/>
            <person name="Saif S."/>
            <person name="Shea T."/>
            <person name="Sisk P."/>
            <person name="Sykes S."/>
            <person name="Wortman J."/>
            <person name="Nusbaum C."/>
            <person name="Birren B."/>
        </authorList>
    </citation>
    <scope>NUCLEOTIDE SEQUENCE [LARGE SCALE GENOMIC DNA]</scope>
    <source>
        <strain evidence="9 10">DSM 19448</strain>
    </source>
</reference>
<feature type="signal peptide" evidence="6">
    <location>
        <begin position="1"/>
        <end position="21"/>
    </location>
</feature>
<evidence type="ECO:0000313" key="10">
    <source>
        <dbReference type="Proteomes" id="UP000033047"/>
    </source>
</evidence>
<dbReference type="EMBL" id="AQHV01000001">
    <property type="protein sequence ID" value="KKB60182.1"/>
    <property type="molecule type" value="Genomic_DNA"/>
</dbReference>